<keyword evidence="6" id="KW-0067">ATP-binding</keyword>
<dbReference type="FunFam" id="1.20.272.10:FF:000011">
    <property type="entry name" value="Replication factor C subunit 2"/>
    <property type="match status" value="1"/>
</dbReference>
<dbReference type="NCBIfam" id="NF001679">
    <property type="entry name" value="PRK00440.1"/>
    <property type="match status" value="1"/>
</dbReference>
<dbReference type="CDD" id="cd18140">
    <property type="entry name" value="HLD_clamp_RFC"/>
    <property type="match status" value="1"/>
</dbReference>
<dbReference type="Gene3D" id="1.10.8.60">
    <property type="match status" value="1"/>
</dbReference>
<dbReference type="InterPro" id="IPR003959">
    <property type="entry name" value="ATPase_AAA_core"/>
</dbReference>
<keyword evidence="7" id="KW-0539">Nucleus</keyword>
<dbReference type="InterPro" id="IPR027417">
    <property type="entry name" value="P-loop_NTPase"/>
</dbReference>
<sequence>MAPSLFDKGKQKSSEAHSSSEQPWVEKYRPRNINDVAHQEEVIRTLEKALQTSNLPHLLFYGPPGTGKTTTALAIARQLFGPSLQKARVRELNASDERGINVVREKIKGFAATSVGQPVEGYPCPPFKLLILDEADSMTQDAQNALRRTMEAHSKVTRFIFICNYISRIIEPLASRCAKFRFKPLHLGVMDARINHICSAEGVSLAPKAMETLGKVSGGDLRKAITCLQSAVRLRGSTVEPATILDVAGAVPGGVTTSLLAACQAGTFANIQEAIRNLIAEGFPVQQVLLELQTAVLAEGGVRDLQRARICHALGEADKCLADGSDEFLQLLSVASQVQQTLCSTA</sequence>
<dbReference type="GO" id="GO:0016887">
    <property type="term" value="F:ATP hydrolysis activity"/>
    <property type="evidence" value="ECO:0007669"/>
    <property type="project" value="InterPro"/>
</dbReference>
<dbReference type="FunFam" id="1.10.8.60:FF:000032">
    <property type="entry name" value="Replication factor C subunit 4"/>
    <property type="match status" value="1"/>
</dbReference>
<dbReference type="InterPro" id="IPR050238">
    <property type="entry name" value="DNA_Rep/Repair_Clamp_Loader"/>
</dbReference>
<organism evidence="10 11">
    <name type="scientific">Apatococcus lobatus</name>
    <dbReference type="NCBI Taxonomy" id="904363"/>
    <lineage>
        <taxon>Eukaryota</taxon>
        <taxon>Viridiplantae</taxon>
        <taxon>Chlorophyta</taxon>
        <taxon>core chlorophytes</taxon>
        <taxon>Trebouxiophyceae</taxon>
        <taxon>Chlorellales</taxon>
        <taxon>Chlorellaceae</taxon>
        <taxon>Apatococcus</taxon>
    </lineage>
</organism>
<protein>
    <recommendedName>
        <fullName evidence="9">AAA+ ATPase domain-containing protein</fullName>
    </recommendedName>
</protein>
<evidence type="ECO:0000313" key="11">
    <source>
        <dbReference type="Proteomes" id="UP001438707"/>
    </source>
</evidence>
<dbReference type="InterPro" id="IPR047854">
    <property type="entry name" value="RFC_lid"/>
</dbReference>
<evidence type="ECO:0000259" key="9">
    <source>
        <dbReference type="SMART" id="SM00382"/>
    </source>
</evidence>
<evidence type="ECO:0000256" key="1">
    <source>
        <dbReference type="ARBA" id="ARBA00004123"/>
    </source>
</evidence>
<dbReference type="CDD" id="cd00009">
    <property type="entry name" value="AAA"/>
    <property type="match status" value="1"/>
</dbReference>
<dbReference type="SUPFAM" id="SSF48019">
    <property type="entry name" value="post-AAA+ oligomerization domain-like"/>
    <property type="match status" value="1"/>
</dbReference>
<dbReference type="Gene3D" id="3.40.50.300">
    <property type="entry name" value="P-loop containing nucleotide triphosphate hydrolases"/>
    <property type="match status" value="1"/>
</dbReference>
<dbReference type="GO" id="GO:0006261">
    <property type="term" value="P:DNA-templated DNA replication"/>
    <property type="evidence" value="ECO:0007669"/>
    <property type="project" value="TreeGrafter"/>
</dbReference>
<keyword evidence="5" id="KW-0547">Nucleotide-binding</keyword>
<accession>A0AAW1SEA9</accession>
<evidence type="ECO:0000256" key="8">
    <source>
        <dbReference type="SAM" id="MobiDB-lite"/>
    </source>
</evidence>
<dbReference type="FunFam" id="3.40.50.300:FF:000129">
    <property type="entry name" value="Replication factor C subunit 5"/>
    <property type="match status" value="1"/>
</dbReference>
<evidence type="ECO:0000256" key="4">
    <source>
        <dbReference type="ARBA" id="ARBA00022705"/>
    </source>
</evidence>
<evidence type="ECO:0000256" key="3">
    <source>
        <dbReference type="ARBA" id="ARBA00011480"/>
    </source>
</evidence>
<dbReference type="SMART" id="SM00382">
    <property type="entry name" value="AAA"/>
    <property type="match status" value="1"/>
</dbReference>
<dbReference type="AlphaFoldDB" id="A0AAW1SEA9"/>
<dbReference type="InterPro" id="IPR008921">
    <property type="entry name" value="DNA_pol3_clamp-load_cplx_C"/>
</dbReference>
<evidence type="ECO:0000256" key="5">
    <source>
        <dbReference type="ARBA" id="ARBA00022741"/>
    </source>
</evidence>
<name>A0AAW1SEA9_9CHLO</name>
<dbReference type="EMBL" id="JALJOS010000001">
    <property type="protein sequence ID" value="KAK9844465.1"/>
    <property type="molecule type" value="Genomic_DNA"/>
</dbReference>
<keyword evidence="4" id="KW-0235">DNA replication</keyword>
<feature type="domain" description="AAA+ ATPase" evidence="9">
    <location>
        <begin position="54"/>
        <end position="185"/>
    </location>
</feature>
<dbReference type="InterPro" id="IPR013748">
    <property type="entry name" value="Rep_factorC_C"/>
</dbReference>
<feature type="region of interest" description="Disordered" evidence="8">
    <location>
        <begin position="1"/>
        <end position="27"/>
    </location>
</feature>
<keyword evidence="11" id="KW-1185">Reference proteome</keyword>
<evidence type="ECO:0000256" key="7">
    <source>
        <dbReference type="ARBA" id="ARBA00023242"/>
    </source>
</evidence>
<dbReference type="GO" id="GO:0005634">
    <property type="term" value="C:nucleus"/>
    <property type="evidence" value="ECO:0007669"/>
    <property type="project" value="UniProtKB-SubCell"/>
</dbReference>
<proteinExistence type="inferred from homology"/>
<dbReference type="Proteomes" id="UP001438707">
    <property type="component" value="Unassembled WGS sequence"/>
</dbReference>
<dbReference type="GO" id="GO:0005663">
    <property type="term" value="C:DNA replication factor C complex"/>
    <property type="evidence" value="ECO:0007669"/>
    <property type="project" value="TreeGrafter"/>
</dbReference>
<evidence type="ECO:0000256" key="6">
    <source>
        <dbReference type="ARBA" id="ARBA00022840"/>
    </source>
</evidence>
<evidence type="ECO:0000313" key="10">
    <source>
        <dbReference type="EMBL" id="KAK9844465.1"/>
    </source>
</evidence>
<comment type="subunit">
    <text evidence="3">Heterotetramer of subunits RFC2, RFC3, RFC4 and RFC5 that can form a complex with RFC1.</text>
</comment>
<dbReference type="GO" id="GO:0006281">
    <property type="term" value="P:DNA repair"/>
    <property type="evidence" value="ECO:0007669"/>
    <property type="project" value="TreeGrafter"/>
</dbReference>
<dbReference type="GO" id="GO:0003677">
    <property type="term" value="F:DNA binding"/>
    <property type="evidence" value="ECO:0007669"/>
    <property type="project" value="InterPro"/>
</dbReference>
<dbReference type="GO" id="GO:0005524">
    <property type="term" value="F:ATP binding"/>
    <property type="evidence" value="ECO:0007669"/>
    <property type="project" value="UniProtKB-KW"/>
</dbReference>
<dbReference type="InterPro" id="IPR003593">
    <property type="entry name" value="AAA+_ATPase"/>
</dbReference>
<dbReference type="Pfam" id="PF21960">
    <property type="entry name" value="RCF1-5-like_lid"/>
    <property type="match status" value="1"/>
</dbReference>
<gene>
    <name evidence="10" type="ORF">WJX74_002861</name>
</gene>
<comment type="caution">
    <text evidence="10">The sequence shown here is derived from an EMBL/GenBank/DDBJ whole genome shotgun (WGS) entry which is preliminary data.</text>
</comment>
<comment type="subcellular location">
    <subcellularLocation>
        <location evidence="1">Nucleus</location>
    </subcellularLocation>
</comment>
<dbReference type="PANTHER" id="PTHR11669:SF20">
    <property type="entry name" value="REPLICATION FACTOR C SUBUNIT 4"/>
    <property type="match status" value="1"/>
</dbReference>
<dbReference type="Pfam" id="PF00004">
    <property type="entry name" value="AAA"/>
    <property type="match status" value="1"/>
</dbReference>
<dbReference type="GO" id="GO:0003689">
    <property type="term" value="F:DNA clamp loader activity"/>
    <property type="evidence" value="ECO:0007669"/>
    <property type="project" value="TreeGrafter"/>
</dbReference>
<dbReference type="Pfam" id="PF08542">
    <property type="entry name" value="Rep_fac_C"/>
    <property type="match status" value="1"/>
</dbReference>
<dbReference type="PANTHER" id="PTHR11669">
    <property type="entry name" value="REPLICATION FACTOR C / DNA POLYMERASE III GAMMA-TAU SUBUNIT"/>
    <property type="match status" value="1"/>
</dbReference>
<dbReference type="SUPFAM" id="SSF52540">
    <property type="entry name" value="P-loop containing nucleoside triphosphate hydrolases"/>
    <property type="match status" value="1"/>
</dbReference>
<evidence type="ECO:0000256" key="2">
    <source>
        <dbReference type="ARBA" id="ARBA00005378"/>
    </source>
</evidence>
<comment type="similarity">
    <text evidence="2">Belongs to the activator 1 small subunits family.</text>
</comment>
<dbReference type="Gene3D" id="1.20.272.10">
    <property type="match status" value="1"/>
</dbReference>
<reference evidence="10 11" key="1">
    <citation type="journal article" date="2024" name="Nat. Commun.">
        <title>Phylogenomics reveals the evolutionary origins of lichenization in chlorophyte algae.</title>
        <authorList>
            <person name="Puginier C."/>
            <person name="Libourel C."/>
            <person name="Otte J."/>
            <person name="Skaloud P."/>
            <person name="Haon M."/>
            <person name="Grisel S."/>
            <person name="Petersen M."/>
            <person name="Berrin J.G."/>
            <person name="Delaux P.M."/>
            <person name="Dal Grande F."/>
            <person name="Keller J."/>
        </authorList>
    </citation>
    <scope>NUCLEOTIDE SEQUENCE [LARGE SCALE GENOMIC DNA]</scope>
    <source>
        <strain evidence="10 11">SAG 2145</strain>
    </source>
</reference>